<protein>
    <submittedName>
        <fullName evidence="1">Putative nucleotidyltransferase</fullName>
    </submittedName>
</protein>
<keyword evidence="1" id="KW-0808">Transferase</keyword>
<evidence type="ECO:0000313" key="1">
    <source>
        <dbReference type="EMBL" id="ASP23577.1"/>
    </source>
</evidence>
<keyword evidence="2" id="KW-1185">Reference proteome</keyword>
<dbReference type="RefSeq" id="WP_094037647.1">
    <property type="nucleotide sequence ID" value="NZ_CP022542.1"/>
</dbReference>
<keyword evidence="1" id="KW-0614">Plasmid</keyword>
<dbReference type="InterPro" id="IPR039498">
    <property type="entry name" value="NTP_transf_5"/>
</dbReference>
<dbReference type="GO" id="GO:0016740">
    <property type="term" value="F:transferase activity"/>
    <property type="evidence" value="ECO:0007669"/>
    <property type="project" value="UniProtKB-KW"/>
</dbReference>
<geneLocation type="plasmid" evidence="2">
    <name>psms3-2</name>
</geneLocation>
<evidence type="ECO:0000313" key="2">
    <source>
        <dbReference type="Proteomes" id="UP000203589"/>
    </source>
</evidence>
<gene>
    <name evidence="1" type="ORF">ANTHELSMS3_04679</name>
</gene>
<sequence>MTHSDLSAEMAETDAWISASLRKDPPDGLRHPPLDTAALISRVAYHGVAGLLAEDAALMARLPDEVAQGIQDIARGHAFWELAHRRLLTRLAPDLAAAGIAPLILKGTALAYSVYDKPTLRPRGDTDVVVAEADYDRSQEILKAHGFSLAFAPGGQIVSSQCSYERHDGHGLHHVIDLHRQTNNHAALAGVFPYAELRARAEPLDRLAPMLLRPGLVDAMLFACYHRFMHIAKPITVTGTSHLSENRLIWLLDMVRIARFLSDSDWETLVARARDKGLLRICHGSLVAARDWAGLVLPAPVLQALEAAPPDEPPVRFLRAGRAGRLMANLAATPGTGQRLGFLWETAFPPAAYMREAFGHAGRPEPLPKLYLRRALRGVAALTRKGSTDL</sequence>
<dbReference type="Proteomes" id="UP000203589">
    <property type="component" value="Plasmid pSMS3-2"/>
</dbReference>
<dbReference type="OrthoDB" id="184671at2"/>
<proteinExistence type="predicted"/>
<dbReference type="Pfam" id="PF14907">
    <property type="entry name" value="NTP_transf_5"/>
    <property type="match status" value="1"/>
</dbReference>
<dbReference type="AlphaFoldDB" id="A0A222EBL1"/>
<dbReference type="KEGG" id="aht:ANTHELSMS3_04679"/>
<dbReference type="EMBL" id="CP022542">
    <property type="protein sequence ID" value="ASP23577.1"/>
    <property type="molecule type" value="Genomic_DNA"/>
</dbReference>
<reference evidence="1 2" key="1">
    <citation type="submission" date="2017-07" db="EMBL/GenBank/DDBJ databases">
        <title>Genome Sequence of Antarctobacter heliothermus Strain SMS3 Isolated from a culture of the Diatom Skeletonema marinoi.</title>
        <authorList>
            <person name="Topel M."/>
            <person name="Pinder M.I.M."/>
            <person name="Johansson O.N."/>
            <person name="Kourtchenko O."/>
            <person name="Godhe A."/>
            <person name="Clarke A.K."/>
        </authorList>
    </citation>
    <scope>NUCLEOTIDE SEQUENCE [LARGE SCALE GENOMIC DNA]</scope>
    <source>
        <strain evidence="1 2">SMS3</strain>
        <plasmid evidence="2">Plasmid psms3-2</plasmid>
    </source>
</reference>
<accession>A0A222EBL1</accession>
<organism evidence="1 2">
    <name type="scientific">Antarctobacter heliothermus</name>
    <dbReference type="NCBI Taxonomy" id="74033"/>
    <lineage>
        <taxon>Bacteria</taxon>
        <taxon>Pseudomonadati</taxon>
        <taxon>Pseudomonadota</taxon>
        <taxon>Alphaproteobacteria</taxon>
        <taxon>Rhodobacterales</taxon>
        <taxon>Roseobacteraceae</taxon>
        <taxon>Antarctobacter</taxon>
    </lineage>
</organism>
<name>A0A222EBL1_9RHOB</name>